<evidence type="ECO:0000313" key="2">
    <source>
        <dbReference type="Proteomes" id="UP001595841"/>
    </source>
</evidence>
<dbReference type="RefSeq" id="WP_379763660.1">
    <property type="nucleotide sequence ID" value="NZ_JBHSCL010000004.1"/>
</dbReference>
<dbReference type="Proteomes" id="UP001595841">
    <property type="component" value="Unassembled WGS sequence"/>
</dbReference>
<reference evidence="2" key="1">
    <citation type="journal article" date="2019" name="Int. J. Syst. Evol. Microbiol.">
        <title>The Global Catalogue of Microorganisms (GCM) 10K type strain sequencing project: providing services to taxonomists for standard genome sequencing and annotation.</title>
        <authorList>
            <consortium name="The Broad Institute Genomics Platform"/>
            <consortium name="The Broad Institute Genome Sequencing Center for Infectious Disease"/>
            <person name="Wu L."/>
            <person name="Ma J."/>
        </authorList>
    </citation>
    <scope>NUCLEOTIDE SEQUENCE [LARGE SCALE GENOMIC DNA]</scope>
    <source>
        <strain evidence="2">CGMCC 1.15774</strain>
    </source>
</reference>
<comment type="caution">
    <text evidence="1">The sequence shown here is derived from an EMBL/GenBank/DDBJ whole genome shotgun (WGS) entry which is preliminary data.</text>
</comment>
<dbReference type="EMBL" id="JBHSCL010000004">
    <property type="protein sequence ID" value="MFC4220256.1"/>
    <property type="molecule type" value="Genomic_DNA"/>
</dbReference>
<gene>
    <name evidence="1" type="ORF">ACFOWS_08930</name>
</gene>
<name>A0ABV8PLZ5_9FLAO</name>
<accession>A0ABV8PLZ5</accession>
<organism evidence="1 2">
    <name type="scientific">Flagellimonas marina</name>
    <dbReference type="NCBI Taxonomy" id="1775168"/>
    <lineage>
        <taxon>Bacteria</taxon>
        <taxon>Pseudomonadati</taxon>
        <taxon>Bacteroidota</taxon>
        <taxon>Flavobacteriia</taxon>
        <taxon>Flavobacteriales</taxon>
        <taxon>Flavobacteriaceae</taxon>
        <taxon>Flagellimonas</taxon>
    </lineage>
</organism>
<dbReference type="CDD" id="cd22784">
    <property type="entry name" value="DPBB_MltA_YuiC-like"/>
    <property type="match status" value="1"/>
</dbReference>
<evidence type="ECO:0000313" key="1">
    <source>
        <dbReference type="EMBL" id="MFC4220256.1"/>
    </source>
</evidence>
<proteinExistence type="predicted"/>
<sequence>MKKLLLCVIVLASCTRQKPVKKPTHEWIGHEVTASAYNSVFWQTDSINPSVAAWGDTLKPGMKCIAVSRDLLKMGLTHNTMVKIDTFPDTFYVKDKMHYRWRNRIDIYMGEDVKKAREWGKKKLMICYAVPLDE</sequence>
<protein>
    <submittedName>
        <fullName evidence="1">3D domain-containing protein</fullName>
    </submittedName>
</protein>
<keyword evidence="2" id="KW-1185">Reference proteome</keyword>